<dbReference type="Proteomes" id="UP000605848">
    <property type="component" value="Unassembled WGS sequence"/>
</dbReference>
<reference evidence="1" key="1">
    <citation type="submission" date="2021-01" db="EMBL/GenBank/DDBJ databases">
        <title>Microvirga sp.</title>
        <authorList>
            <person name="Kim M.K."/>
        </authorList>
    </citation>
    <scope>NUCLEOTIDE SEQUENCE</scope>
    <source>
        <strain evidence="1">5420S-16</strain>
    </source>
</reference>
<name>A0A936ZLJ6_9HYPH</name>
<proteinExistence type="predicted"/>
<evidence type="ECO:0000313" key="1">
    <source>
        <dbReference type="EMBL" id="MBL0406838.1"/>
    </source>
</evidence>
<accession>A0A936ZLJ6</accession>
<comment type="caution">
    <text evidence="1">The sequence shown here is derived from an EMBL/GenBank/DDBJ whole genome shotgun (WGS) entry which is preliminary data.</text>
</comment>
<evidence type="ECO:0000313" key="2">
    <source>
        <dbReference type="Proteomes" id="UP000605848"/>
    </source>
</evidence>
<gene>
    <name evidence="1" type="ORF">JKG68_23110</name>
</gene>
<dbReference type="RefSeq" id="WP_202063698.1">
    <property type="nucleotide sequence ID" value="NZ_JAEQMY010000052.1"/>
</dbReference>
<organism evidence="1 2">
    <name type="scientific">Microvirga aerilata</name>
    <dbReference type="NCBI Taxonomy" id="670292"/>
    <lineage>
        <taxon>Bacteria</taxon>
        <taxon>Pseudomonadati</taxon>
        <taxon>Pseudomonadota</taxon>
        <taxon>Alphaproteobacteria</taxon>
        <taxon>Hyphomicrobiales</taxon>
        <taxon>Methylobacteriaceae</taxon>
        <taxon>Microvirga</taxon>
    </lineage>
</organism>
<protein>
    <submittedName>
        <fullName evidence="1">Uncharacterized protein</fullName>
    </submittedName>
</protein>
<sequence length="65" mass="7155">MIFIITGERENEPVSTTARTPVAALQQSRRLADEGVRNVLIDADGQEFAPADFNRLFVQPAPTGR</sequence>
<dbReference type="AlphaFoldDB" id="A0A936ZLJ6"/>
<keyword evidence="2" id="KW-1185">Reference proteome</keyword>
<dbReference type="EMBL" id="JAEQMY010000052">
    <property type="protein sequence ID" value="MBL0406838.1"/>
    <property type="molecule type" value="Genomic_DNA"/>
</dbReference>